<dbReference type="Proteomes" id="UP000287124">
    <property type="component" value="Unassembled WGS sequence"/>
</dbReference>
<protein>
    <submittedName>
        <fullName evidence="2">Uncharacterized protein</fullName>
    </submittedName>
</protein>
<evidence type="ECO:0000313" key="2">
    <source>
        <dbReference type="EMBL" id="RTE75576.1"/>
    </source>
</evidence>
<organism evidence="2 3">
    <name type="scientific">Fusarium euwallaceae</name>
    <dbReference type="NCBI Taxonomy" id="1147111"/>
    <lineage>
        <taxon>Eukaryota</taxon>
        <taxon>Fungi</taxon>
        <taxon>Dikarya</taxon>
        <taxon>Ascomycota</taxon>
        <taxon>Pezizomycotina</taxon>
        <taxon>Sordariomycetes</taxon>
        <taxon>Hypocreomycetidae</taxon>
        <taxon>Hypocreales</taxon>
        <taxon>Nectriaceae</taxon>
        <taxon>Fusarium</taxon>
        <taxon>Fusarium solani species complex</taxon>
    </lineage>
</organism>
<proteinExistence type="predicted"/>
<feature type="region of interest" description="Disordered" evidence="1">
    <location>
        <begin position="48"/>
        <end position="76"/>
    </location>
</feature>
<sequence>MRSSTEIVQPLLSEGILTVDVHASWIQGKIHGQRDAIDDAGIETNSSNAGTLLTPMRTPSRVRGLQDGNPTSLAPSFSRVSLPCRVLT</sequence>
<dbReference type="AlphaFoldDB" id="A0A430LIL7"/>
<reference evidence="2 3" key="1">
    <citation type="submission" date="2017-06" db="EMBL/GenBank/DDBJ databases">
        <title>Comparative genomic analysis of Ambrosia Fusariam Clade fungi.</title>
        <authorList>
            <person name="Stajich J.E."/>
            <person name="Carrillo J."/>
            <person name="Kijimoto T."/>
            <person name="Eskalen A."/>
            <person name="O'Donnell K."/>
            <person name="Kasson M."/>
        </authorList>
    </citation>
    <scope>NUCLEOTIDE SEQUENCE [LARGE SCALE GENOMIC DNA]</scope>
    <source>
        <strain evidence="2 3">UCR1854</strain>
    </source>
</reference>
<accession>A0A430LIL7</accession>
<keyword evidence="3" id="KW-1185">Reference proteome</keyword>
<comment type="caution">
    <text evidence="2">The sequence shown here is derived from an EMBL/GenBank/DDBJ whole genome shotgun (WGS) entry which is preliminary data.</text>
</comment>
<evidence type="ECO:0000313" key="3">
    <source>
        <dbReference type="Proteomes" id="UP000287124"/>
    </source>
</evidence>
<evidence type="ECO:0000256" key="1">
    <source>
        <dbReference type="SAM" id="MobiDB-lite"/>
    </source>
</evidence>
<name>A0A430LIL7_9HYPO</name>
<gene>
    <name evidence="2" type="ORF">BHE90_009963</name>
</gene>
<dbReference type="EMBL" id="MIKF01000181">
    <property type="protein sequence ID" value="RTE75576.1"/>
    <property type="molecule type" value="Genomic_DNA"/>
</dbReference>